<comment type="caution">
    <text evidence="1">The sequence shown here is derived from an EMBL/GenBank/DDBJ whole genome shotgun (WGS) entry which is preliminary data.</text>
</comment>
<protein>
    <submittedName>
        <fullName evidence="1">Uncharacterized protein</fullName>
    </submittedName>
</protein>
<dbReference type="AlphaFoldDB" id="A0A2A4YHT4"/>
<dbReference type="EMBL" id="NVUU01000042">
    <property type="protein sequence ID" value="PCI94274.1"/>
    <property type="molecule type" value="Genomic_DNA"/>
</dbReference>
<organism evidence="1 2">
    <name type="scientific">Aerophobetes bacterium</name>
    <dbReference type="NCBI Taxonomy" id="2030807"/>
    <lineage>
        <taxon>Bacteria</taxon>
        <taxon>Candidatus Aerophobota</taxon>
    </lineage>
</organism>
<accession>A0A2A4YHT4</accession>
<reference evidence="2" key="1">
    <citation type="submission" date="2017-08" db="EMBL/GenBank/DDBJ databases">
        <title>A dynamic microbial community with high functional redundancy inhabits the cold, oxic subseafloor aquifer.</title>
        <authorList>
            <person name="Tully B.J."/>
            <person name="Wheat C.G."/>
            <person name="Glazer B.T."/>
            <person name="Huber J.A."/>
        </authorList>
    </citation>
    <scope>NUCLEOTIDE SEQUENCE [LARGE SCALE GENOMIC DNA]</scope>
</reference>
<dbReference type="Proteomes" id="UP000217838">
    <property type="component" value="Unassembled WGS sequence"/>
</dbReference>
<sequence>MVPPAITIPVAPSIRIAFLFKEVCSEIFNDAVTLLAKYFEASRARLPASDSPRELLLLVS</sequence>
<gene>
    <name evidence="1" type="ORF">COB11_04115</name>
</gene>
<evidence type="ECO:0000313" key="1">
    <source>
        <dbReference type="EMBL" id="PCI94274.1"/>
    </source>
</evidence>
<evidence type="ECO:0000313" key="2">
    <source>
        <dbReference type="Proteomes" id="UP000217838"/>
    </source>
</evidence>
<name>A0A2A4YHT4_UNCAE</name>
<proteinExistence type="predicted"/>